<dbReference type="PANTHER" id="PTHR45569">
    <property type="entry name" value="SENSOR PROTEIN KDPD"/>
    <property type="match status" value="1"/>
</dbReference>
<dbReference type="InterPro" id="IPR036097">
    <property type="entry name" value="HisK_dim/P_sf"/>
</dbReference>
<protein>
    <recommendedName>
        <fullName evidence="2">histidine kinase</fullName>
        <ecNumber evidence="2">2.7.13.3</ecNumber>
    </recommendedName>
</protein>
<dbReference type="PROSITE" id="PS50109">
    <property type="entry name" value="HIS_KIN"/>
    <property type="match status" value="1"/>
</dbReference>
<dbReference type="InterPro" id="IPR005467">
    <property type="entry name" value="His_kinase_dom"/>
</dbReference>
<evidence type="ECO:0000259" key="3">
    <source>
        <dbReference type="PROSITE" id="PS50109"/>
    </source>
</evidence>
<keyword evidence="5" id="KW-1185">Reference proteome</keyword>
<organism evidence="4 5">
    <name type="scientific">Lysobacter soyae</name>
    <dbReference type="NCBI Taxonomy" id="2764185"/>
    <lineage>
        <taxon>Bacteria</taxon>
        <taxon>Pseudomonadati</taxon>
        <taxon>Pseudomonadota</taxon>
        <taxon>Gammaproteobacteria</taxon>
        <taxon>Lysobacterales</taxon>
        <taxon>Lysobacteraceae</taxon>
        <taxon>Lysobacter</taxon>
    </lineage>
</organism>
<dbReference type="CDD" id="cd00082">
    <property type="entry name" value="HisKA"/>
    <property type="match status" value="1"/>
</dbReference>
<evidence type="ECO:0000313" key="5">
    <source>
        <dbReference type="Proteomes" id="UP000824755"/>
    </source>
</evidence>
<dbReference type="InterPro" id="IPR052023">
    <property type="entry name" value="Histidine_kinase_KdpD"/>
</dbReference>
<dbReference type="Proteomes" id="UP000824755">
    <property type="component" value="Chromosome"/>
</dbReference>
<dbReference type="InterPro" id="IPR003661">
    <property type="entry name" value="HisK_dim/P_dom"/>
</dbReference>
<feature type="domain" description="Histidine kinase" evidence="3">
    <location>
        <begin position="12"/>
        <end position="215"/>
    </location>
</feature>
<accession>A0ABX8WR44</accession>
<gene>
    <name evidence="4" type="ORF">H8L67_01995</name>
</gene>
<dbReference type="RefSeq" id="WP_220380126.1">
    <property type="nucleotide sequence ID" value="NZ_CP080544.1"/>
</dbReference>
<dbReference type="SUPFAM" id="SSF55874">
    <property type="entry name" value="ATPase domain of HSP90 chaperone/DNA topoisomerase II/histidine kinase"/>
    <property type="match status" value="1"/>
</dbReference>
<reference evidence="4 5" key="1">
    <citation type="submission" date="2021-08" db="EMBL/GenBank/DDBJ databases">
        <title>Lysobacter sp. strain CJ11 Genome sequencing and assembly.</title>
        <authorList>
            <person name="Kim I."/>
        </authorList>
    </citation>
    <scope>NUCLEOTIDE SEQUENCE [LARGE SCALE GENOMIC DNA]</scope>
    <source>
        <strain evidence="4 5">CJ11</strain>
    </source>
</reference>
<proteinExistence type="predicted"/>
<dbReference type="Gene3D" id="3.30.565.10">
    <property type="entry name" value="Histidine kinase-like ATPase, C-terminal domain"/>
    <property type="match status" value="1"/>
</dbReference>
<dbReference type="SUPFAM" id="SSF47384">
    <property type="entry name" value="Homodimeric domain of signal transducing histidine kinase"/>
    <property type="match status" value="1"/>
</dbReference>
<comment type="catalytic activity">
    <reaction evidence="1">
        <text>ATP + protein L-histidine = ADP + protein N-phospho-L-histidine.</text>
        <dbReference type="EC" id="2.7.13.3"/>
    </reaction>
</comment>
<evidence type="ECO:0000256" key="2">
    <source>
        <dbReference type="ARBA" id="ARBA00012438"/>
    </source>
</evidence>
<dbReference type="PANTHER" id="PTHR45569:SF1">
    <property type="entry name" value="SENSOR PROTEIN KDPD"/>
    <property type="match status" value="1"/>
</dbReference>
<name>A0ABX8WR44_9GAMM</name>
<evidence type="ECO:0000256" key="1">
    <source>
        <dbReference type="ARBA" id="ARBA00000085"/>
    </source>
</evidence>
<dbReference type="InterPro" id="IPR036890">
    <property type="entry name" value="HATPase_C_sf"/>
</dbReference>
<sequence length="216" mass="23027">MNGKPTVTWLGRLAHDLRGPMGPLQMAASMIAQPGLDDGQKAELCKLVERQVSLLADMVDELADWASLSEGKLVAGLEEADLECLLINAIDSLDAPLRRRVTLTAGVPTTIPADASRLIQAFKALIEARAALKPEETIAIGFTVLPDGMIELAIGAPTERSEILESVMDVPAPEGKKLGLALPIASAIVRAHAGRLTWVGECGEKVLTLNFPQYET</sequence>
<dbReference type="EMBL" id="CP080544">
    <property type="protein sequence ID" value="QYR53309.1"/>
    <property type="molecule type" value="Genomic_DNA"/>
</dbReference>
<dbReference type="EC" id="2.7.13.3" evidence="2"/>
<evidence type="ECO:0000313" key="4">
    <source>
        <dbReference type="EMBL" id="QYR53309.1"/>
    </source>
</evidence>